<dbReference type="CDD" id="cd17731">
    <property type="entry name" value="BRCT_TopBP1_rpt2_like"/>
    <property type="match status" value="1"/>
</dbReference>
<feature type="domain" description="BRCT" evidence="3">
    <location>
        <begin position="235"/>
        <end position="326"/>
    </location>
</feature>
<dbReference type="KEGG" id="ngr:NAEGRDRAFT_61854"/>
<feature type="domain" description="BRCT" evidence="3">
    <location>
        <begin position="87"/>
        <end position="170"/>
    </location>
</feature>
<dbReference type="Pfam" id="PF00533">
    <property type="entry name" value="BRCT"/>
    <property type="match status" value="2"/>
</dbReference>
<feature type="domain" description="BRCT" evidence="3">
    <location>
        <begin position="774"/>
        <end position="854"/>
    </location>
</feature>
<dbReference type="GeneID" id="8863244"/>
<organism evidence="5">
    <name type="scientific">Naegleria gruberi</name>
    <name type="common">Amoeba</name>
    <dbReference type="NCBI Taxonomy" id="5762"/>
    <lineage>
        <taxon>Eukaryota</taxon>
        <taxon>Discoba</taxon>
        <taxon>Heterolobosea</taxon>
        <taxon>Tetramitia</taxon>
        <taxon>Eutetramitia</taxon>
        <taxon>Vahlkampfiidae</taxon>
        <taxon>Naegleria</taxon>
    </lineage>
</organism>
<dbReference type="InterPro" id="IPR001357">
    <property type="entry name" value="BRCT_dom"/>
</dbReference>
<dbReference type="GO" id="GO:0007095">
    <property type="term" value="P:mitotic G2 DNA damage checkpoint signaling"/>
    <property type="evidence" value="ECO:0007669"/>
    <property type="project" value="TreeGrafter"/>
</dbReference>
<dbReference type="CDD" id="cd17728">
    <property type="entry name" value="BRCT_TopBP1_rpt8"/>
    <property type="match status" value="1"/>
</dbReference>
<dbReference type="FunCoup" id="D2UZ93">
    <property type="interactions" value="242"/>
</dbReference>
<dbReference type="PANTHER" id="PTHR13561">
    <property type="entry name" value="DNA REPLICATION REGULATOR DPB11-RELATED"/>
    <property type="match status" value="1"/>
</dbReference>
<feature type="compositionally biased region" description="Basic and acidic residues" evidence="2">
    <location>
        <begin position="956"/>
        <end position="972"/>
    </location>
</feature>
<feature type="region of interest" description="Disordered" evidence="2">
    <location>
        <begin position="955"/>
        <end position="982"/>
    </location>
</feature>
<dbReference type="STRING" id="5762.D2UZ93"/>
<dbReference type="SUPFAM" id="SSF52113">
    <property type="entry name" value="BRCT domain"/>
    <property type="match status" value="5"/>
</dbReference>
<evidence type="ECO:0000259" key="3">
    <source>
        <dbReference type="PROSITE" id="PS50172"/>
    </source>
</evidence>
<dbReference type="OMA" id="TICSSAM"/>
<keyword evidence="5" id="KW-1185">Reference proteome</keyword>
<dbReference type="GO" id="GO:0033314">
    <property type="term" value="P:mitotic DNA replication checkpoint signaling"/>
    <property type="evidence" value="ECO:0007669"/>
    <property type="project" value="TreeGrafter"/>
</dbReference>
<evidence type="ECO:0000256" key="2">
    <source>
        <dbReference type="SAM" id="MobiDB-lite"/>
    </source>
</evidence>
<accession>D2UZ93</accession>
<evidence type="ECO:0000313" key="5">
    <source>
        <dbReference type="Proteomes" id="UP000006671"/>
    </source>
</evidence>
<dbReference type="Gene3D" id="3.40.50.10190">
    <property type="entry name" value="BRCT domain"/>
    <property type="match status" value="6"/>
</dbReference>
<name>D2UZ93_NAEGR</name>
<reference evidence="4 5" key="1">
    <citation type="journal article" date="2010" name="Cell">
        <title>The genome of Naegleria gruberi illuminates early eukaryotic versatility.</title>
        <authorList>
            <person name="Fritz-Laylin L.K."/>
            <person name="Prochnik S.E."/>
            <person name="Ginger M.L."/>
            <person name="Dacks J.B."/>
            <person name="Carpenter M.L."/>
            <person name="Field M.C."/>
            <person name="Kuo A."/>
            <person name="Paredez A."/>
            <person name="Chapman J."/>
            <person name="Pham J."/>
            <person name="Shu S."/>
            <person name="Neupane R."/>
            <person name="Cipriano M."/>
            <person name="Mancuso J."/>
            <person name="Tu H."/>
            <person name="Salamov A."/>
            <person name="Lindquist E."/>
            <person name="Shapiro H."/>
            <person name="Lucas S."/>
            <person name="Grigoriev I.V."/>
            <person name="Cande W.Z."/>
            <person name="Fulton C."/>
            <person name="Rokhsar D.S."/>
            <person name="Dawson S.C."/>
        </authorList>
    </citation>
    <scope>NUCLEOTIDE SEQUENCE [LARGE SCALE GENOMIC DNA]</scope>
    <source>
        <strain evidence="4 5">NEG-M</strain>
    </source>
</reference>
<dbReference type="Pfam" id="PF12738">
    <property type="entry name" value="PTCB-BRCT"/>
    <property type="match status" value="1"/>
</dbReference>
<dbReference type="SMART" id="SM00292">
    <property type="entry name" value="BRCT"/>
    <property type="match status" value="6"/>
</dbReference>
<protein>
    <submittedName>
        <fullName evidence="4">Uncharacterized protein AM39</fullName>
    </submittedName>
</protein>
<feature type="region of interest" description="Disordered" evidence="2">
    <location>
        <begin position="572"/>
        <end position="593"/>
    </location>
</feature>
<dbReference type="GO" id="GO:0006270">
    <property type="term" value="P:DNA replication initiation"/>
    <property type="evidence" value="ECO:0007669"/>
    <property type="project" value="TreeGrafter"/>
</dbReference>
<feature type="domain" description="BRCT" evidence="3">
    <location>
        <begin position="469"/>
        <end position="549"/>
    </location>
</feature>
<dbReference type="eggNOG" id="KOG1929">
    <property type="taxonomic scope" value="Eukaryota"/>
</dbReference>
<dbReference type="AlphaFoldDB" id="D2UZ93"/>
<feature type="domain" description="BRCT" evidence="3">
    <location>
        <begin position="1"/>
        <end position="84"/>
    </location>
</feature>
<dbReference type="FunFam" id="3.40.50.10190:FF:000018">
    <property type="entry name" value="DNA topoisomerase 2-binding protein 1"/>
    <property type="match status" value="1"/>
</dbReference>
<evidence type="ECO:0000256" key="1">
    <source>
        <dbReference type="ARBA" id="ARBA00022737"/>
    </source>
</evidence>
<sequence length="982" mass="111248">MNIKHICFTAFSTEERKELSEKAINLGLIVDTNFEIYTEVLIAHRIGTDKYRLAAEKKIPILKKEWLLACETEGELVSIEKYKLPCLYNCTISVTGFKEKERSQIKNLCEQNGASYSSSLTTGYTHLICLKGGSEKFHFALSNNITVVGIDWIKKSVKAGYALDEADFILSTISEEEKQQCLEIANKFKQQIGLEMEEVVKPSVKHSILQTQGMKLDTSSTESFSLSSQFSSEDVQLSLFNGLVFYLVGFPTDLVTSVRKLIRKYGGNATFTTNSLNYIIANDNTPPETIKNLKEKLNYDPPVVSYKWFLNCIESMQVLPIEEKNEQNEKISSSTFDDNNIDIDISEEDLADAIQSQTCITNEMTHEKNEKLLFSSLLFKLADNLLSQKQIAKSIIERNGGKFVNLGLDYDFIIYPESCKTPRETNPKIRTLKWLKDSDAEKTVKTAEECLLYVPTFRLALDKIKTENERLLIVISGYPDQKQILQSIIEALGGSTSKTMRKTADILVCEKKSDKSDFAIKHQIPVVNEKWLFDSYKAGYFLSPTDFIFNPNSTNSNITPNISVKTSITTTNTTDKNINKDTSTSTTPTEKKSTNLPVFEKTEKADKEDQITPTKTIILDENARDSNSPHSTTNIQPPTMPAPPTPTTVIPVDTAALTNFKSKLLDKLPKRKDTTTKAIEFSEQSNVHFIPKKNLENLTFFNSQNTSESNSLSHYGGTSEAENEYNEKVKNDRNRTIPDFAMSLGTFAETQVIDHDNEVQKIKWKQSNAEKRHFLLSSLAEKQKKEVTKYIQALDGVIDELYIPNVTTHFIAGSAVQTEKFLCSVAAGIWILCPKYVEDSYQQQYWIQEDDYQWIHKQADIKSDQQDAIRYLITAQKIRDNKTKPFSGMSVFFVQNTNPSFVRIITAGGGVILPSITDPRLTHIFVKEASDTEDMKKAYPNTFVTYEEQISGFLMTDEKKTSRETSSEESEKKKRKVIKKSK</sequence>
<dbReference type="InterPro" id="IPR036420">
    <property type="entry name" value="BRCT_dom_sf"/>
</dbReference>
<dbReference type="PANTHER" id="PTHR13561:SF20">
    <property type="entry name" value="DNA TOPOISOMERASE 2-BINDING PROTEIN 1"/>
    <property type="match status" value="1"/>
</dbReference>
<dbReference type="InParanoid" id="D2UZ93"/>
<dbReference type="OrthoDB" id="251770at2759"/>
<dbReference type="Proteomes" id="UP000006671">
    <property type="component" value="Unassembled WGS sequence"/>
</dbReference>
<gene>
    <name evidence="4" type="primary">AM39</name>
    <name evidence="4" type="ORF">NAEGRDRAFT_61854</name>
</gene>
<feature type="compositionally biased region" description="Low complexity" evidence="2">
    <location>
        <begin position="572"/>
        <end position="588"/>
    </location>
</feature>
<dbReference type="InterPro" id="IPR049936">
    <property type="entry name" value="TopBP1_BRCT_8"/>
</dbReference>
<evidence type="ECO:0000313" key="4">
    <source>
        <dbReference type="EMBL" id="EFC49904.1"/>
    </source>
</evidence>
<dbReference type="CDD" id="cd17738">
    <property type="entry name" value="BRCT_TopBP1_rpt7"/>
    <property type="match status" value="1"/>
</dbReference>
<dbReference type="CDD" id="cd00027">
    <property type="entry name" value="BRCT"/>
    <property type="match status" value="1"/>
</dbReference>
<dbReference type="VEuPathDB" id="AmoebaDB:NAEGRDRAFT_61854"/>
<feature type="domain" description="BRCT" evidence="3">
    <location>
        <begin position="881"/>
        <end position="938"/>
    </location>
</feature>
<keyword evidence="1" id="KW-0677">Repeat</keyword>
<dbReference type="InterPro" id="IPR059215">
    <property type="entry name" value="BRCT2_TopBP1-like"/>
</dbReference>
<feature type="compositionally biased region" description="Polar residues" evidence="2">
    <location>
        <begin position="625"/>
        <end position="636"/>
    </location>
</feature>
<dbReference type="PROSITE" id="PS50172">
    <property type="entry name" value="BRCT"/>
    <property type="match status" value="6"/>
</dbReference>
<dbReference type="Pfam" id="PF16770">
    <property type="entry name" value="RTT107_BRCT_5"/>
    <property type="match status" value="1"/>
</dbReference>
<feature type="region of interest" description="Disordered" evidence="2">
    <location>
        <begin position="620"/>
        <end position="642"/>
    </location>
</feature>
<dbReference type="EMBL" id="GG738846">
    <property type="protein sequence ID" value="EFC49904.1"/>
    <property type="molecule type" value="Genomic_DNA"/>
</dbReference>
<feature type="compositionally biased region" description="Basic residues" evidence="2">
    <location>
        <begin position="973"/>
        <end position="982"/>
    </location>
</feature>
<dbReference type="RefSeq" id="XP_002682648.1">
    <property type="nucleotide sequence ID" value="XM_002682602.1"/>
</dbReference>
<proteinExistence type="predicted"/>
<dbReference type="Pfam" id="PF16589">
    <property type="entry name" value="BRCT_2"/>
    <property type="match status" value="1"/>
</dbReference>